<dbReference type="GO" id="GO:0016020">
    <property type="term" value="C:membrane"/>
    <property type="evidence" value="ECO:0007669"/>
    <property type="project" value="UniProtKB-SubCell"/>
</dbReference>
<reference evidence="9 10" key="1">
    <citation type="submission" date="2017-10" db="EMBL/GenBank/DDBJ databases">
        <title>Comparative genomics in systemic dimorphic fungi from Ajellomycetaceae.</title>
        <authorList>
            <person name="Munoz J.F."/>
            <person name="Mcewen J.G."/>
            <person name="Clay O.K."/>
            <person name="Cuomo C.A."/>
        </authorList>
    </citation>
    <scope>NUCLEOTIDE SEQUENCE [LARGE SCALE GENOMIC DNA]</scope>
    <source>
        <strain evidence="9 10">UAMH130</strain>
    </source>
</reference>
<evidence type="ECO:0000256" key="2">
    <source>
        <dbReference type="ARBA" id="ARBA00022692"/>
    </source>
</evidence>
<dbReference type="InterPro" id="IPR052337">
    <property type="entry name" value="SAT4-like"/>
</dbReference>
<feature type="transmembrane region" description="Helical" evidence="7">
    <location>
        <begin position="128"/>
        <end position="146"/>
    </location>
</feature>
<dbReference type="AlphaFoldDB" id="A0A2B7WBJ5"/>
<evidence type="ECO:0000313" key="9">
    <source>
        <dbReference type="EMBL" id="PGG96883.1"/>
    </source>
</evidence>
<feature type="transmembrane region" description="Helical" evidence="7">
    <location>
        <begin position="206"/>
        <end position="226"/>
    </location>
</feature>
<dbReference type="STRING" id="2060905.A0A2B7WBJ5"/>
<sequence>MANIGAPTPGNENRGWKLFIVTVVMIIVSGLFVIARLSARYVRGGIRMDDWLIVAALAGTVGFTIAHVIAVQHGFGKHEHELTPQERINALIGVFIAQVLYKVILCLTKTSIVLLYLRIFYAQQFFRWACYALIIFNIVSGIAYIPPTIWQCSPVYAFWDRSVSHRCINNLGSWLSYALINILTDLAILILPIRQVMHLQLRKNDKIAVVFVFALGGFVCITSIIRTTVIGAGSEVHDITWSPIPVSIWSTIELNTGIICACLPMIRQPLSILFPNLFSNSERSGSKQPSSRANNLRYRSQGRRTGDHSIPTNSSLPWARHSREEPVYMTSAKPHKDGIPHRTESEESMINLETLGPDSTKIVKRTDVTISSHQEPMSYD</sequence>
<evidence type="ECO:0000259" key="8">
    <source>
        <dbReference type="Pfam" id="PF20684"/>
    </source>
</evidence>
<comment type="subcellular location">
    <subcellularLocation>
        <location evidence="1">Membrane</location>
        <topology evidence="1">Multi-pass membrane protein</topology>
    </subcellularLocation>
</comment>
<feature type="transmembrane region" description="Helical" evidence="7">
    <location>
        <begin position="18"/>
        <end position="39"/>
    </location>
</feature>
<dbReference type="PANTHER" id="PTHR33048">
    <property type="entry name" value="PTH11-LIKE INTEGRAL MEMBRANE PROTEIN (AFU_ORTHOLOGUE AFUA_5G11245)"/>
    <property type="match status" value="1"/>
</dbReference>
<dbReference type="PANTHER" id="PTHR33048:SF55">
    <property type="entry name" value="INTEGRAL MEMBRANE PROTEIN"/>
    <property type="match status" value="1"/>
</dbReference>
<accession>A0A2B7WBJ5</accession>
<evidence type="ECO:0000313" key="10">
    <source>
        <dbReference type="Proteomes" id="UP000224080"/>
    </source>
</evidence>
<dbReference type="EMBL" id="PDNC01000160">
    <property type="protein sequence ID" value="PGG96883.1"/>
    <property type="molecule type" value="Genomic_DNA"/>
</dbReference>
<evidence type="ECO:0000256" key="4">
    <source>
        <dbReference type="ARBA" id="ARBA00023136"/>
    </source>
</evidence>
<feature type="transmembrane region" description="Helical" evidence="7">
    <location>
        <begin position="51"/>
        <end position="70"/>
    </location>
</feature>
<keyword evidence="2 7" id="KW-0812">Transmembrane</keyword>
<evidence type="ECO:0000256" key="3">
    <source>
        <dbReference type="ARBA" id="ARBA00022989"/>
    </source>
</evidence>
<evidence type="ECO:0000256" key="1">
    <source>
        <dbReference type="ARBA" id="ARBA00004141"/>
    </source>
</evidence>
<feature type="transmembrane region" description="Helical" evidence="7">
    <location>
        <begin position="174"/>
        <end position="194"/>
    </location>
</feature>
<comment type="caution">
    <text evidence="9">The sequence shown here is derived from an EMBL/GenBank/DDBJ whole genome shotgun (WGS) entry which is preliminary data.</text>
</comment>
<evidence type="ECO:0000256" key="6">
    <source>
        <dbReference type="SAM" id="MobiDB-lite"/>
    </source>
</evidence>
<feature type="region of interest" description="Disordered" evidence="6">
    <location>
        <begin position="283"/>
        <end position="358"/>
    </location>
</feature>
<comment type="similarity">
    <text evidence="5">Belongs to the SAT4 family.</text>
</comment>
<proteinExistence type="inferred from homology"/>
<protein>
    <recommendedName>
        <fullName evidence="8">Rhodopsin domain-containing protein</fullName>
    </recommendedName>
</protein>
<feature type="transmembrane region" description="Helical" evidence="7">
    <location>
        <begin position="90"/>
        <end position="116"/>
    </location>
</feature>
<keyword evidence="10" id="KW-1185">Reference proteome</keyword>
<evidence type="ECO:0000256" key="7">
    <source>
        <dbReference type="SAM" id="Phobius"/>
    </source>
</evidence>
<feature type="compositionally biased region" description="Polar residues" evidence="6">
    <location>
        <begin position="283"/>
        <end position="298"/>
    </location>
</feature>
<feature type="compositionally biased region" description="Basic and acidic residues" evidence="6">
    <location>
        <begin position="334"/>
        <end position="345"/>
    </location>
</feature>
<keyword evidence="3 7" id="KW-1133">Transmembrane helix</keyword>
<dbReference type="OrthoDB" id="444631at2759"/>
<gene>
    <name evidence="9" type="ORF">GX51_07620</name>
</gene>
<keyword evidence="4 7" id="KW-0472">Membrane</keyword>
<dbReference type="Pfam" id="PF20684">
    <property type="entry name" value="Fung_rhodopsin"/>
    <property type="match status" value="1"/>
</dbReference>
<feature type="domain" description="Rhodopsin" evidence="8">
    <location>
        <begin position="35"/>
        <end position="271"/>
    </location>
</feature>
<organism evidence="9 10">
    <name type="scientific">Blastomyces parvus</name>
    <dbReference type="NCBI Taxonomy" id="2060905"/>
    <lineage>
        <taxon>Eukaryota</taxon>
        <taxon>Fungi</taxon>
        <taxon>Dikarya</taxon>
        <taxon>Ascomycota</taxon>
        <taxon>Pezizomycotina</taxon>
        <taxon>Eurotiomycetes</taxon>
        <taxon>Eurotiomycetidae</taxon>
        <taxon>Onygenales</taxon>
        <taxon>Ajellomycetaceae</taxon>
        <taxon>Blastomyces</taxon>
    </lineage>
</organism>
<dbReference type="InterPro" id="IPR049326">
    <property type="entry name" value="Rhodopsin_dom_fungi"/>
</dbReference>
<name>A0A2B7WBJ5_9EURO</name>
<evidence type="ECO:0000256" key="5">
    <source>
        <dbReference type="ARBA" id="ARBA00038359"/>
    </source>
</evidence>
<dbReference type="Proteomes" id="UP000224080">
    <property type="component" value="Unassembled WGS sequence"/>
</dbReference>